<dbReference type="PROSITE" id="PS01078">
    <property type="entry name" value="MOCF_BIOSYNTHESIS_1"/>
    <property type="match status" value="1"/>
</dbReference>
<organism evidence="8 9">
    <name type="scientific">Salirhabdus euzebyi</name>
    <dbReference type="NCBI Taxonomy" id="394506"/>
    <lineage>
        <taxon>Bacteria</taxon>
        <taxon>Bacillati</taxon>
        <taxon>Bacillota</taxon>
        <taxon>Bacilli</taxon>
        <taxon>Bacillales</taxon>
        <taxon>Bacillaceae</taxon>
        <taxon>Salirhabdus</taxon>
    </lineage>
</organism>
<proteinExistence type="inferred from homology"/>
<dbReference type="PIRSF" id="PIRSF006443">
    <property type="entry name" value="MoaB"/>
    <property type="match status" value="1"/>
</dbReference>
<protein>
    <recommendedName>
        <fullName evidence="4 6">Molybdenum cofactor biosynthesis protein B</fullName>
    </recommendedName>
</protein>
<evidence type="ECO:0000256" key="6">
    <source>
        <dbReference type="PIRNR" id="PIRNR006443"/>
    </source>
</evidence>
<feature type="domain" description="MoaB/Mog" evidence="7">
    <location>
        <begin position="16"/>
        <end position="161"/>
    </location>
</feature>
<accession>A0A841Q6J7</accession>
<dbReference type="Proteomes" id="UP000581688">
    <property type="component" value="Unassembled WGS sequence"/>
</dbReference>
<keyword evidence="9" id="KW-1185">Reference proteome</keyword>
<reference evidence="8 9" key="1">
    <citation type="submission" date="2020-08" db="EMBL/GenBank/DDBJ databases">
        <title>Genomic Encyclopedia of Type Strains, Phase IV (KMG-IV): sequencing the most valuable type-strain genomes for metagenomic binning, comparative biology and taxonomic classification.</title>
        <authorList>
            <person name="Goeker M."/>
        </authorList>
    </citation>
    <scope>NUCLEOTIDE SEQUENCE [LARGE SCALE GENOMIC DNA]</scope>
    <source>
        <strain evidence="8 9">DSM 19612</strain>
    </source>
</reference>
<dbReference type="FunFam" id="3.40.980.10:FF:000006">
    <property type="entry name" value="Molybdenum cofactor biosynthesis protein B"/>
    <property type="match status" value="1"/>
</dbReference>
<dbReference type="GO" id="GO:0006777">
    <property type="term" value="P:Mo-molybdopterin cofactor biosynthetic process"/>
    <property type="evidence" value="ECO:0007669"/>
    <property type="project" value="UniProtKB-UniRule"/>
</dbReference>
<evidence type="ECO:0000313" key="8">
    <source>
        <dbReference type="EMBL" id="MBB6454040.1"/>
    </source>
</evidence>
<keyword evidence="5 6" id="KW-0501">Molybdenum cofactor biosynthesis</keyword>
<evidence type="ECO:0000256" key="1">
    <source>
        <dbReference type="ARBA" id="ARBA00003487"/>
    </source>
</evidence>
<comment type="function">
    <text evidence="1 6">May be involved in the biosynthesis of molybdopterin.</text>
</comment>
<dbReference type="CDD" id="cd00886">
    <property type="entry name" value="MogA_MoaB"/>
    <property type="match status" value="1"/>
</dbReference>
<evidence type="ECO:0000256" key="5">
    <source>
        <dbReference type="ARBA" id="ARBA00023150"/>
    </source>
</evidence>
<comment type="similarity">
    <text evidence="3 6">Belongs to the MoaB/Mog family.</text>
</comment>
<dbReference type="PANTHER" id="PTHR43232">
    <property type="entry name" value="MOLYBDENUM COFACTOR BIOSYNTHESIS PROTEIN B"/>
    <property type="match status" value="1"/>
</dbReference>
<dbReference type="InterPro" id="IPR001453">
    <property type="entry name" value="MoaB/Mog_dom"/>
</dbReference>
<evidence type="ECO:0000313" key="9">
    <source>
        <dbReference type="Proteomes" id="UP000581688"/>
    </source>
</evidence>
<sequence length="177" mass="19595">MLEQHRKSSPKQVNCAVITVSDSRNKETDKSGKLLHELLYQENHQVNFYKIVPDEQSVIQGVVEKQIADESIEAIIINGGTGIAMRDVTIESVQPMLDKELPGFGELFRYLSYKLDIGSASMLSRSIAGVANQTAIFSIPGSTGAVKLAMEKLILPELGHMVMELKKDLAKIEDEHK</sequence>
<gene>
    <name evidence="8" type="ORF">HNQ94_002491</name>
</gene>
<dbReference type="InterPro" id="IPR008284">
    <property type="entry name" value="MoCF_biosynth_CS"/>
</dbReference>
<evidence type="ECO:0000256" key="3">
    <source>
        <dbReference type="ARBA" id="ARBA00006112"/>
    </source>
</evidence>
<dbReference type="GO" id="GO:0005829">
    <property type="term" value="C:cytosol"/>
    <property type="evidence" value="ECO:0007669"/>
    <property type="project" value="TreeGrafter"/>
</dbReference>
<dbReference type="Pfam" id="PF00994">
    <property type="entry name" value="MoCF_biosynth"/>
    <property type="match status" value="1"/>
</dbReference>
<dbReference type="InterPro" id="IPR036425">
    <property type="entry name" value="MoaB/Mog-like_dom_sf"/>
</dbReference>
<dbReference type="PANTHER" id="PTHR43232:SF2">
    <property type="entry name" value="MOLYBDENUM COFACTOR BIOSYNTHESIS PROTEIN B"/>
    <property type="match status" value="1"/>
</dbReference>
<dbReference type="NCBIfam" id="TIGR00177">
    <property type="entry name" value="molyb_syn"/>
    <property type="match status" value="1"/>
</dbReference>
<dbReference type="Gene3D" id="3.40.980.10">
    <property type="entry name" value="MoaB/Mog-like domain"/>
    <property type="match status" value="1"/>
</dbReference>
<evidence type="ECO:0000259" key="7">
    <source>
        <dbReference type="SMART" id="SM00852"/>
    </source>
</evidence>
<comment type="pathway">
    <text evidence="2 6">Cofactor biosynthesis; molybdopterin biosynthesis.</text>
</comment>
<dbReference type="InterPro" id="IPR012245">
    <property type="entry name" value="MoaB"/>
</dbReference>
<dbReference type="EMBL" id="JACHGH010000007">
    <property type="protein sequence ID" value="MBB6454040.1"/>
    <property type="molecule type" value="Genomic_DNA"/>
</dbReference>
<dbReference type="UniPathway" id="UPA00344"/>
<comment type="caution">
    <text evidence="8">The sequence shown here is derived from an EMBL/GenBank/DDBJ whole genome shotgun (WGS) entry which is preliminary data.</text>
</comment>
<evidence type="ECO:0000256" key="2">
    <source>
        <dbReference type="ARBA" id="ARBA00005046"/>
    </source>
</evidence>
<dbReference type="AlphaFoldDB" id="A0A841Q6J7"/>
<dbReference type="SUPFAM" id="SSF53218">
    <property type="entry name" value="Molybdenum cofactor biosynthesis proteins"/>
    <property type="match status" value="1"/>
</dbReference>
<evidence type="ECO:0000256" key="4">
    <source>
        <dbReference type="ARBA" id="ARBA00015262"/>
    </source>
</evidence>
<dbReference type="SMART" id="SM00852">
    <property type="entry name" value="MoCF_biosynth"/>
    <property type="match status" value="1"/>
</dbReference>
<name>A0A841Q6J7_9BACI</name>
<dbReference type="RefSeq" id="WP_174496853.1">
    <property type="nucleotide sequence ID" value="NZ_CADDWK010000009.1"/>
</dbReference>